<organism evidence="1">
    <name type="scientific">Arundo donax</name>
    <name type="common">Giant reed</name>
    <name type="synonym">Donax arundinaceus</name>
    <dbReference type="NCBI Taxonomy" id="35708"/>
    <lineage>
        <taxon>Eukaryota</taxon>
        <taxon>Viridiplantae</taxon>
        <taxon>Streptophyta</taxon>
        <taxon>Embryophyta</taxon>
        <taxon>Tracheophyta</taxon>
        <taxon>Spermatophyta</taxon>
        <taxon>Magnoliopsida</taxon>
        <taxon>Liliopsida</taxon>
        <taxon>Poales</taxon>
        <taxon>Poaceae</taxon>
        <taxon>PACMAD clade</taxon>
        <taxon>Arundinoideae</taxon>
        <taxon>Arundineae</taxon>
        <taxon>Arundo</taxon>
    </lineage>
</organism>
<dbReference type="AlphaFoldDB" id="A0A0A9F662"/>
<sequence length="54" mass="6281">MHPLNLFNREDKFVIVMALLNVRISMPIIRTYAKQHPTCFLILCNVVSRDLSHA</sequence>
<reference evidence="1" key="1">
    <citation type="submission" date="2014-09" db="EMBL/GenBank/DDBJ databases">
        <authorList>
            <person name="Magalhaes I.L.F."/>
            <person name="Oliveira U."/>
            <person name="Santos F.R."/>
            <person name="Vidigal T.H.D.A."/>
            <person name="Brescovit A.D."/>
            <person name="Santos A.J."/>
        </authorList>
    </citation>
    <scope>NUCLEOTIDE SEQUENCE</scope>
    <source>
        <tissue evidence="1">Shoot tissue taken approximately 20 cm above the soil surface</tissue>
    </source>
</reference>
<proteinExistence type="predicted"/>
<dbReference type="EMBL" id="GBRH01190044">
    <property type="protein sequence ID" value="JAE07852.1"/>
    <property type="molecule type" value="Transcribed_RNA"/>
</dbReference>
<name>A0A0A9F662_ARUDO</name>
<protein>
    <submittedName>
        <fullName evidence="1">Uncharacterized protein</fullName>
    </submittedName>
</protein>
<reference evidence="1" key="2">
    <citation type="journal article" date="2015" name="Data Brief">
        <title>Shoot transcriptome of the giant reed, Arundo donax.</title>
        <authorList>
            <person name="Barrero R.A."/>
            <person name="Guerrero F.D."/>
            <person name="Moolhuijzen P."/>
            <person name="Goolsby J.A."/>
            <person name="Tidwell J."/>
            <person name="Bellgard S.E."/>
            <person name="Bellgard M.I."/>
        </authorList>
    </citation>
    <scope>NUCLEOTIDE SEQUENCE</scope>
    <source>
        <tissue evidence="1">Shoot tissue taken approximately 20 cm above the soil surface</tissue>
    </source>
</reference>
<evidence type="ECO:0000313" key="1">
    <source>
        <dbReference type="EMBL" id="JAE07852.1"/>
    </source>
</evidence>
<accession>A0A0A9F662</accession>